<protein>
    <submittedName>
        <fullName evidence="1">Uncharacterized protein</fullName>
    </submittedName>
</protein>
<evidence type="ECO:0000313" key="1">
    <source>
        <dbReference type="EMBL" id="KAH9418907.1"/>
    </source>
</evidence>
<sequence>MKALNLTLTAQQLLIRQYKSPRKMPSIFRIHHNVAQCNCQFVHILCHGGHRVSVLVIEIHLFIPSSKHRYRLYHCYVDRVSTL</sequence>
<gene>
    <name evidence="1" type="ORF">DERP_004235</name>
</gene>
<keyword evidence="2" id="KW-1185">Reference proteome</keyword>
<accession>A0ABQ8J8L4</accession>
<dbReference type="EMBL" id="NJHN03000062">
    <property type="protein sequence ID" value="KAH9418907.1"/>
    <property type="molecule type" value="Genomic_DNA"/>
</dbReference>
<name>A0ABQ8J8L4_DERPT</name>
<reference evidence="1 2" key="2">
    <citation type="journal article" date="2022" name="Mol. Biol. Evol.">
        <title>Comparative Genomics Reveals Insights into the Divergent Evolution of Astigmatic Mites and Household Pest Adaptations.</title>
        <authorList>
            <person name="Xiong Q."/>
            <person name="Wan A.T."/>
            <person name="Liu X."/>
            <person name="Fung C.S."/>
            <person name="Xiao X."/>
            <person name="Malainual N."/>
            <person name="Hou J."/>
            <person name="Wang L."/>
            <person name="Wang M."/>
            <person name="Yang K.Y."/>
            <person name="Cui Y."/>
            <person name="Leung E.L."/>
            <person name="Nong W."/>
            <person name="Shin S.K."/>
            <person name="Au S.W."/>
            <person name="Jeong K.Y."/>
            <person name="Chew F.T."/>
            <person name="Hui J.H."/>
            <person name="Leung T.F."/>
            <person name="Tungtrongchitr A."/>
            <person name="Zhong N."/>
            <person name="Liu Z."/>
            <person name="Tsui S.K."/>
        </authorList>
    </citation>
    <scope>NUCLEOTIDE SEQUENCE [LARGE SCALE GENOMIC DNA]</scope>
    <source>
        <strain evidence="1">Derp</strain>
    </source>
</reference>
<organism evidence="1 2">
    <name type="scientific">Dermatophagoides pteronyssinus</name>
    <name type="common">European house dust mite</name>
    <dbReference type="NCBI Taxonomy" id="6956"/>
    <lineage>
        <taxon>Eukaryota</taxon>
        <taxon>Metazoa</taxon>
        <taxon>Ecdysozoa</taxon>
        <taxon>Arthropoda</taxon>
        <taxon>Chelicerata</taxon>
        <taxon>Arachnida</taxon>
        <taxon>Acari</taxon>
        <taxon>Acariformes</taxon>
        <taxon>Sarcoptiformes</taxon>
        <taxon>Astigmata</taxon>
        <taxon>Psoroptidia</taxon>
        <taxon>Analgoidea</taxon>
        <taxon>Pyroglyphidae</taxon>
        <taxon>Dermatophagoidinae</taxon>
        <taxon>Dermatophagoides</taxon>
    </lineage>
</organism>
<dbReference type="Proteomes" id="UP000887458">
    <property type="component" value="Unassembled WGS sequence"/>
</dbReference>
<comment type="caution">
    <text evidence="1">The sequence shown here is derived from an EMBL/GenBank/DDBJ whole genome shotgun (WGS) entry which is preliminary data.</text>
</comment>
<reference evidence="1 2" key="1">
    <citation type="journal article" date="2018" name="J. Allergy Clin. Immunol.">
        <title>High-quality assembly of Dermatophagoides pteronyssinus genome and transcriptome reveals a wide range of novel allergens.</title>
        <authorList>
            <person name="Liu X.Y."/>
            <person name="Yang K.Y."/>
            <person name="Wang M.Q."/>
            <person name="Kwok J.S."/>
            <person name="Zeng X."/>
            <person name="Yang Z."/>
            <person name="Xiao X.J."/>
            <person name="Lau C.P."/>
            <person name="Li Y."/>
            <person name="Huang Z.M."/>
            <person name="Ba J.G."/>
            <person name="Yim A.K."/>
            <person name="Ouyang C.Y."/>
            <person name="Ngai S.M."/>
            <person name="Chan T.F."/>
            <person name="Leung E.L."/>
            <person name="Liu L."/>
            <person name="Liu Z.G."/>
            <person name="Tsui S.K."/>
        </authorList>
    </citation>
    <scope>NUCLEOTIDE SEQUENCE [LARGE SCALE GENOMIC DNA]</scope>
    <source>
        <strain evidence="1">Derp</strain>
    </source>
</reference>
<evidence type="ECO:0000313" key="2">
    <source>
        <dbReference type="Proteomes" id="UP000887458"/>
    </source>
</evidence>
<proteinExistence type="predicted"/>